<dbReference type="InterPro" id="IPR002939">
    <property type="entry name" value="DnaJ_C"/>
</dbReference>
<sequence>MDIFDMFFGGGFGGRGGGQASRVRRAKNVVHQLNLTLEDLRRGQDLIVNMELELVEALCGFHKVIETLDQRNLVISSIPGEVIKTGEIKCIMNEGMPINRSPHDKGKLIIHFNVKFPELISPDVCPQLETCLPPRNECIIPDDAEEVTLREFDPKTHARRPGHGGGGNYYDEDDEPPPRVSNASLIKAL</sequence>
<reference evidence="7 8" key="1">
    <citation type="journal article" date="2016" name="Genome Biol. Evol.">
        <title>Gene Family Evolution Reflects Adaptation to Soil Environmental Stressors in the Genome of the Collembolan Orchesella cincta.</title>
        <authorList>
            <person name="Faddeeva-Vakhrusheva A."/>
            <person name="Derks M.F."/>
            <person name="Anvar S.Y."/>
            <person name="Agamennone V."/>
            <person name="Suring W."/>
            <person name="Smit S."/>
            <person name="van Straalen N.M."/>
            <person name="Roelofs D."/>
        </authorList>
    </citation>
    <scope>NUCLEOTIDE SEQUENCE [LARGE SCALE GENOMIC DNA]</scope>
    <source>
        <tissue evidence="7">Mixed pool</tissue>
    </source>
</reference>
<evidence type="ECO:0000256" key="3">
    <source>
        <dbReference type="ARBA" id="ARBA00022771"/>
    </source>
</evidence>
<evidence type="ECO:0000256" key="2">
    <source>
        <dbReference type="ARBA" id="ARBA00022737"/>
    </source>
</evidence>
<dbReference type="Pfam" id="PF01556">
    <property type="entry name" value="DnaJ_C"/>
    <property type="match status" value="1"/>
</dbReference>
<dbReference type="AlphaFoldDB" id="A0A1D2NBK8"/>
<organism evidence="7 8">
    <name type="scientific">Orchesella cincta</name>
    <name type="common">Springtail</name>
    <name type="synonym">Podura cincta</name>
    <dbReference type="NCBI Taxonomy" id="48709"/>
    <lineage>
        <taxon>Eukaryota</taxon>
        <taxon>Metazoa</taxon>
        <taxon>Ecdysozoa</taxon>
        <taxon>Arthropoda</taxon>
        <taxon>Hexapoda</taxon>
        <taxon>Collembola</taxon>
        <taxon>Entomobryomorpha</taxon>
        <taxon>Entomobryoidea</taxon>
        <taxon>Orchesellidae</taxon>
        <taxon>Orchesellinae</taxon>
        <taxon>Orchesella</taxon>
    </lineage>
</organism>
<proteinExistence type="predicted"/>
<dbReference type="STRING" id="48709.A0A1D2NBK8"/>
<dbReference type="EMBL" id="LJIJ01000102">
    <property type="protein sequence ID" value="ODN02644.1"/>
    <property type="molecule type" value="Genomic_DNA"/>
</dbReference>
<dbReference type="OrthoDB" id="550424at2759"/>
<evidence type="ECO:0000313" key="8">
    <source>
        <dbReference type="Proteomes" id="UP000094527"/>
    </source>
</evidence>
<keyword evidence="8" id="KW-1185">Reference proteome</keyword>
<dbReference type="FunFam" id="2.60.260.20:FF:000003">
    <property type="entry name" value="DnaJ subfamily A member 2"/>
    <property type="match status" value="1"/>
</dbReference>
<evidence type="ECO:0000259" key="6">
    <source>
        <dbReference type="Pfam" id="PF01556"/>
    </source>
</evidence>
<dbReference type="Proteomes" id="UP000094527">
    <property type="component" value="Unassembled WGS sequence"/>
</dbReference>
<accession>A0A1D2NBK8</accession>
<dbReference type="InterPro" id="IPR044713">
    <property type="entry name" value="DNJA1/2-like"/>
</dbReference>
<dbReference type="GO" id="GO:0030544">
    <property type="term" value="F:Hsp70 protein binding"/>
    <property type="evidence" value="ECO:0007669"/>
    <property type="project" value="InterPro"/>
</dbReference>
<keyword evidence="4" id="KW-0862">Zinc</keyword>
<evidence type="ECO:0000313" key="7">
    <source>
        <dbReference type="EMBL" id="ODN02644.1"/>
    </source>
</evidence>
<dbReference type="Gene3D" id="2.60.260.20">
    <property type="entry name" value="Urease metallochaperone UreE, N-terminal domain"/>
    <property type="match status" value="1"/>
</dbReference>
<keyword evidence="1" id="KW-0479">Metal-binding</keyword>
<protein>
    <submittedName>
        <fullName evidence="7">DnaJ subfamily A member 4</fullName>
    </submittedName>
</protein>
<keyword evidence="2" id="KW-0677">Repeat</keyword>
<dbReference type="GO" id="GO:0051082">
    <property type="term" value="F:unfolded protein binding"/>
    <property type="evidence" value="ECO:0007669"/>
    <property type="project" value="InterPro"/>
</dbReference>
<evidence type="ECO:0000256" key="1">
    <source>
        <dbReference type="ARBA" id="ARBA00022723"/>
    </source>
</evidence>
<comment type="caution">
    <text evidence="7">The sequence shown here is derived from an EMBL/GenBank/DDBJ whole genome shotgun (WGS) entry which is preliminary data.</text>
</comment>
<evidence type="ECO:0000256" key="5">
    <source>
        <dbReference type="SAM" id="MobiDB-lite"/>
    </source>
</evidence>
<dbReference type="SUPFAM" id="SSF49493">
    <property type="entry name" value="HSP40/DnaJ peptide-binding domain"/>
    <property type="match status" value="1"/>
</dbReference>
<keyword evidence="3" id="KW-0863">Zinc-finger</keyword>
<gene>
    <name evidence="7" type="ORF">Ocin01_04045</name>
</gene>
<name>A0A1D2NBK8_ORCCI</name>
<feature type="domain" description="Chaperone DnaJ C-terminal" evidence="6">
    <location>
        <begin position="41"/>
        <end position="117"/>
    </location>
</feature>
<evidence type="ECO:0000256" key="4">
    <source>
        <dbReference type="ARBA" id="ARBA00022833"/>
    </source>
</evidence>
<dbReference type="GO" id="GO:0008270">
    <property type="term" value="F:zinc ion binding"/>
    <property type="evidence" value="ECO:0007669"/>
    <property type="project" value="UniProtKB-KW"/>
</dbReference>
<feature type="region of interest" description="Disordered" evidence="5">
    <location>
        <begin position="151"/>
        <end position="189"/>
    </location>
</feature>
<dbReference type="PANTHER" id="PTHR43888">
    <property type="entry name" value="DNAJ-LIKE-2, ISOFORM A-RELATED"/>
    <property type="match status" value="1"/>
</dbReference>
<dbReference type="GO" id="GO:0006457">
    <property type="term" value="P:protein folding"/>
    <property type="evidence" value="ECO:0007669"/>
    <property type="project" value="InterPro"/>
</dbReference>
<dbReference type="InterPro" id="IPR008971">
    <property type="entry name" value="HSP40/DnaJ_pept-bd"/>
</dbReference>